<evidence type="ECO:0000256" key="3">
    <source>
        <dbReference type="ARBA" id="ARBA00004953"/>
    </source>
</evidence>
<feature type="region of interest" description="Disordered" evidence="10">
    <location>
        <begin position="1"/>
        <end position="34"/>
    </location>
</feature>
<name>A0AAW4PLR4_9EURY</name>
<comment type="pathway">
    <text evidence="3">Cofactor biosynthesis; adenosylcobalamin biosynthesis.</text>
</comment>
<dbReference type="EMBL" id="RKLR01000001">
    <property type="protein sequence ID" value="MBX0322056.1"/>
    <property type="molecule type" value="Genomic_DNA"/>
</dbReference>
<keyword evidence="6" id="KW-0663">Pyridoxal phosphate</keyword>
<dbReference type="PANTHER" id="PTHR42885">
    <property type="entry name" value="HISTIDINOL-PHOSPHATE AMINOTRANSFERASE-RELATED"/>
    <property type="match status" value="1"/>
</dbReference>
<evidence type="ECO:0000256" key="5">
    <source>
        <dbReference type="ARBA" id="ARBA00022573"/>
    </source>
</evidence>
<evidence type="ECO:0000256" key="10">
    <source>
        <dbReference type="SAM" id="MobiDB-lite"/>
    </source>
</evidence>
<dbReference type="Pfam" id="PF00155">
    <property type="entry name" value="Aminotran_1_2"/>
    <property type="match status" value="1"/>
</dbReference>
<dbReference type="GO" id="GO:0009236">
    <property type="term" value="P:cobalamin biosynthetic process"/>
    <property type="evidence" value="ECO:0007669"/>
    <property type="project" value="UniProtKB-KW"/>
</dbReference>
<comment type="cofactor">
    <cofactor evidence="1">
        <name>pyridoxal 5'-phosphate</name>
        <dbReference type="ChEBI" id="CHEBI:597326"/>
    </cofactor>
</comment>
<evidence type="ECO:0000256" key="4">
    <source>
        <dbReference type="ARBA" id="ARBA00012285"/>
    </source>
</evidence>
<dbReference type="EC" id="4.1.1.81" evidence="4"/>
<dbReference type="Gene3D" id="3.40.640.10">
    <property type="entry name" value="Type I PLP-dependent aspartate aminotransferase-like (Major domain)"/>
    <property type="match status" value="1"/>
</dbReference>
<evidence type="ECO:0000256" key="7">
    <source>
        <dbReference type="ARBA" id="ARBA00023239"/>
    </source>
</evidence>
<dbReference type="InterPro" id="IPR015421">
    <property type="entry name" value="PyrdxlP-dep_Trfase_major"/>
</dbReference>
<evidence type="ECO:0000256" key="8">
    <source>
        <dbReference type="ARBA" id="ARBA00029996"/>
    </source>
</evidence>
<dbReference type="InterPro" id="IPR015422">
    <property type="entry name" value="PyrdxlP-dep_Trfase_small"/>
</dbReference>
<keyword evidence="13" id="KW-1185">Reference proteome</keyword>
<dbReference type="AlphaFoldDB" id="A0AAW4PLR4"/>
<comment type="caution">
    <text evidence="12">The sequence shown here is derived from an EMBL/GenBank/DDBJ whole genome shotgun (WGS) entry which is preliminary data.</text>
</comment>
<dbReference type="InterPro" id="IPR005860">
    <property type="entry name" value="CobD"/>
</dbReference>
<dbReference type="NCBIfam" id="TIGR01140">
    <property type="entry name" value="L_thr_O3P_dcar"/>
    <property type="match status" value="1"/>
</dbReference>
<dbReference type="CDD" id="cd00609">
    <property type="entry name" value="AAT_like"/>
    <property type="match status" value="1"/>
</dbReference>
<comment type="catalytic activity">
    <reaction evidence="9">
        <text>O-phospho-L-threonine + H(+) = (R)-1-aminopropan-2-yl phosphate + CO2</text>
        <dbReference type="Rhea" id="RHEA:11492"/>
        <dbReference type="ChEBI" id="CHEBI:15378"/>
        <dbReference type="ChEBI" id="CHEBI:16526"/>
        <dbReference type="ChEBI" id="CHEBI:58563"/>
        <dbReference type="ChEBI" id="CHEBI:58675"/>
        <dbReference type="EC" id="4.1.1.81"/>
    </reaction>
</comment>
<dbReference type="Gene3D" id="3.90.1150.10">
    <property type="entry name" value="Aspartate Aminotransferase, domain 1"/>
    <property type="match status" value="1"/>
</dbReference>
<sequence>MDPDTVEALRAASESDPHVDADGRVPHGSSDDPNLLDFSANTNPAVPTGAARVFSAAFASSRSYPADDYAGFRTAAAEFVDCDPQQVIPTAGGLEAIRLAIQTTVRAGESVLVPTPSFGEYAREVRLQGGEPSFVRHDALLDSDPAPHAMAVVCNPNNPTGESYDAAALRAFADRCRAADTTLLVDEAFLGFTDEPSLAGREGVVVARSLTKLFGLPGVRTGYAVASGAARDRLATARRAWSMSEPAAALGAHCYRDDDFVERTRERVDTERARMRERLATRFDVYPSDAPFLLFEVTDASVDDVLLTARERGIALRDARTFRGLDSHVRVAVRTPADDDRLLEALDV</sequence>
<evidence type="ECO:0000313" key="13">
    <source>
        <dbReference type="Proteomes" id="UP001430377"/>
    </source>
</evidence>
<evidence type="ECO:0000256" key="1">
    <source>
        <dbReference type="ARBA" id="ARBA00001933"/>
    </source>
</evidence>
<gene>
    <name evidence="12" type="primary">cobD</name>
    <name evidence="12" type="ORF">EGH21_03315</name>
</gene>
<evidence type="ECO:0000256" key="6">
    <source>
        <dbReference type="ARBA" id="ARBA00022898"/>
    </source>
</evidence>
<dbReference type="PANTHER" id="PTHR42885:SF1">
    <property type="entry name" value="THREONINE-PHOSPHATE DECARBOXYLASE"/>
    <property type="match status" value="1"/>
</dbReference>
<evidence type="ECO:0000256" key="2">
    <source>
        <dbReference type="ARBA" id="ARBA00003444"/>
    </source>
</evidence>
<proteinExistence type="predicted"/>
<keyword evidence="5" id="KW-0169">Cobalamin biosynthesis</keyword>
<dbReference type="InterPro" id="IPR015424">
    <property type="entry name" value="PyrdxlP-dep_Trfase"/>
</dbReference>
<protein>
    <recommendedName>
        <fullName evidence="4">threonine-phosphate decarboxylase</fullName>
        <ecNumber evidence="4">4.1.1.81</ecNumber>
    </recommendedName>
    <alternativeName>
        <fullName evidence="8">L-threonine-O-3-phosphate decarboxylase</fullName>
    </alternativeName>
</protein>
<evidence type="ECO:0000313" key="12">
    <source>
        <dbReference type="EMBL" id="MBX0322056.1"/>
    </source>
</evidence>
<dbReference type="Proteomes" id="UP001430377">
    <property type="component" value="Unassembled WGS sequence"/>
</dbReference>
<organism evidence="12 13">
    <name type="scientific">Haloarcula rubra</name>
    <dbReference type="NCBI Taxonomy" id="2487747"/>
    <lineage>
        <taxon>Archaea</taxon>
        <taxon>Methanobacteriati</taxon>
        <taxon>Methanobacteriota</taxon>
        <taxon>Stenosarchaea group</taxon>
        <taxon>Halobacteria</taxon>
        <taxon>Halobacteriales</taxon>
        <taxon>Haloarculaceae</taxon>
        <taxon>Haloarcula</taxon>
    </lineage>
</organism>
<dbReference type="RefSeq" id="WP_220617039.1">
    <property type="nucleotide sequence ID" value="NZ_RKLR01000001.1"/>
</dbReference>
<dbReference type="GO" id="GO:0048472">
    <property type="term" value="F:threonine-phosphate decarboxylase activity"/>
    <property type="evidence" value="ECO:0007669"/>
    <property type="project" value="UniProtKB-EC"/>
</dbReference>
<accession>A0AAW4PLR4</accession>
<dbReference type="InterPro" id="IPR004839">
    <property type="entry name" value="Aminotransferase_I/II_large"/>
</dbReference>
<evidence type="ECO:0000256" key="9">
    <source>
        <dbReference type="ARBA" id="ARBA00048531"/>
    </source>
</evidence>
<dbReference type="GO" id="GO:0030170">
    <property type="term" value="F:pyridoxal phosphate binding"/>
    <property type="evidence" value="ECO:0007669"/>
    <property type="project" value="InterPro"/>
</dbReference>
<dbReference type="SUPFAM" id="SSF53383">
    <property type="entry name" value="PLP-dependent transferases"/>
    <property type="match status" value="1"/>
</dbReference>
<feature type="compositionally biased region" description="Basic and acidic residues" evidence="10">
    <location>
        <begin position="13"/>
        <end position="25"/>
    </location>
</feature>
<comment type="function">
    <text evidence="2">Decarboxylates L-threonine-O-3-phosphate to yield (R)-1-amino-2-propanol O-2-phosphate, the precursor for the linkage between the nucleotide loop and the corrin ring in cobalamin.</text>
</comment>
<reference evidence="12 13" key="1">
    <citation type="submission" date="2021-06" db="EMBL/GenBank/DDBJ databases">
        <title>Halomicroarcula sp. a new haloarchaeum isolated from saline soil.</title>
        <authorList>
            <person name="Duran-Viseras A."/>
            <person name="Sanchez-Porro C."/>
            <person name="Ventosa A."/>
        </authorList>
    </citation>
    <scope>NUCLEOTIDE SEQUENCE [LARGE SCALE GENOMIC DNA]</scope>
    <source>
        <strain evidence="12 13">F13</strain>
    </source>
</reference>
<keyword evidence="7 12" id="KW-0456">Lyase</keyword>
<evidence type="ECO:0000259" key="11">
    <source>
        <dbReference type="Pfam" id="PF00155"/>
    </source>
</evidence>
<feature type="domain" description="Aminotransferase class I/classII large" evidence="11">
    <location>
        <begin position="51"/>
        <end position="346"/>
    </location>
</feature>